<dbReference type="EMBL" id="JABEMA010000004">
    <property type="protein sequence ID" value="NNH21646.1"/>
    <property type="molecule type" value="Genomic_DNA"/>
</dbReference>
<proteinExistence type="predicted"/>
<sequence>MSVTSPDEIKAGRYEVAAVQLDVPTSKPGQPLTYVRHRTGALVDLDAAEARRLVLAGAVVEPGAREKAAAEAAKAVYEAALAALSPEARAAITGQPVRRRRAQPSTPPTGGAPTPPPTETDTGADEPDDDAEGADEPDEAPDGGQDSDGPQRPPRVAAKAVWADYVVETGVLPREEADALTKDELVARVREHEAQQTEG</sequence>
<feature type="region of interest" description="Disordered" evidence="1">
    <location>
        <begin position="88"/>
        <end position="157"/>
    </location>
</feature>
<evidence type="ECO:0000313" key="2">
    <source>
        <dbReference type="EMBL" id="NNH21646.1"/>
    </source>
</evidence>
<keyword evidence="3" id="KW-1185">Reference proteome</keyword>
<dbReference type="AlphaFoldDB" id="A0A849BQ20"/>
<organism evidence="2 3">
    <name type="scientific">Pseudokineococcus marinus</name>
    <dbReference type="NCBI Taxonomy" id="351215"/>
    <lineage>
        <taxon>Bacteria</taxon>
        <taxon>Bacillati</taxon>
        <taxon>Actinomycetota</taxon>
        <taxon>Actinomycetes</taxon>
        <taxon>Kineosporiales</taxon>
        <taxon>Kineosporiaceae</taxon>
        <taxon>Pseudokineococcus</taxon>
    </lineage>
</organism>
<name>A0A849BQ20_9ACTN</name>
<accession>A0A849BQ20</accession>
<dbReference type="RefSeq" id="WP_171201515.1">
    <property type="nucleotide sequence ID" value="NZ_BAAANP010000006.1"/>
</dbReference>
<feature type="compositionally biased region" description="Acidic residues" evidence="1">
    <location>
        <begin position="122"/>
        <end position="141"/>
    </location>
</feature>
<reference evidence="2 3" key="1">
    <citation type="submission" date="2020-05" db="EMBL/GenBank/DDBJ databases">
        <title>MicrobeNet Type strains.</title>
        <authorList>
            <person name="Nicholson A.C."/>
        </authorList>
    </citation>
    <scope>NUCLEOTIDE SEQUENCE [LARGE SCALE GENOMIC DNA]</scope>
    <source>
        <strain evidence="2 3">JCM 14547</strain>
    </source>
</reference>
<evidence type="ECO:0000256" key="1">
    <source>
        <dbReference type="SAM" id="MobiDB-lite"/>
    </source>
</evidence>
<dbReference type="Proteomes" id="UP000555552">
    <property type="component" value="Unassembled WGS sequence"/>
</dbReference>
<protein>
    <submittedName>
        <fullName evidence="2">Uncharacterized protein</fullName>
    </submittedName>
</protein>
<evidence type="ECO:0000313" key="3">
    <source>
        <dbReference type="Proteomes" id="UP000555552"/>
    </source>
</evidence>
<gene>
    <name evidence="2" type="ORF">HLB09_00805</name>
</gene>
<comment type="caution">
    <text evidence="2">The sequence shown here is derived from an EMBL/GenBank/DDBJ whole genome shotgun (WGS) entry which is preliminary data.</text>
</comment>